<evidence type="ECO:0000259" key="6">
    <source>
        <dbReference type="Pfam" id="PF14374"/>
    </source>
</evidence>
<dbReference type="Pfam" id="PF14374">
    <property type="entry name" value="Ribos_L4_asso_C"/>
    <property type="match status" value="1"/>
</dbReference>
<dbReference type="GO" id="GO:1990904">
    <property type="term" value="C:ribonucleoprotein complex"/>
    <property type="evidence" value="ECO:0007669"/>
    <property type="project" value="UniProtKB-KW"/>
</dbReference>
<evidence type="ECO:0000256" key="4">
    <source>
        <dbReference type="SAM" id="MobiDB-lite"/>
    </source>
</evidence>
<dbReference type="InterPro" id="IPR013000">
    <property type="entry name" value="Ribosomal_uL4_euk/arc_CS"/>
</dbReference>
<proteinExistence type="inferred from homology"/>
<dbReference type="GO" id="GO:0006412">
    <property type="term" value="P:translation"/>
    <property type="evidence" value="ECO:0007669"/>
    <property type="project" value="InterPro"/>
</dbReference>
<dbReference type="PROSITE" id="PS00939">
    <property type="entry name" value="RIBOSOMAL_L1E"/>
    <property type="match status" value="1"/>
</dbReference>
<dbReference type="EMBL" id="JNBS01000516">
    <property type="protein sequence ID" value="OQS05018.1"/>
    <property type="molecule type" value="Genomic_DNA"/>
</dbReference>
<evidence type="ECO:0000256" key="3">
    <source>
        <dbReference type="ARBA" id="ARBA00023274"/>
    </source>
</evidence>
<evidence type="ECO:0000256" key="2">
    <source>
        <dbReference type="ARBA" id="ARBA00022980"/>
    </source>
</evidence>
<feature type="non-terminal residue" evidence="7">
    <location>
        <position position="1316"/>
    </location>
</feature>
<sequence>METKKHHVSKEDIQHTLHAHFQANKAKDDKTKFIRKHVVSFVQVKTLNTSSSKRMFGSFGNSKCKLLCLTMHDMIENGQARILGQLHYVNFQANYTIDCRKTWSLNDLKSIENCLDDGNNHPQGSFRLRFEDIKDFNEPLQWIVHANESTTAMKEFIWTLFALYVDIKGALPESTFNLQDLSDIAMELKLQSKYNLEFNVAAFQQSPLIEQAGECKTSNENTTAKSPEHEENLSTTLSVEYGDAIALLGNINWYEQSVDSIEQEWAEHLKALEVENIEFLLAFQDKLDHQAMESIINSIDGVLREVKMAEKWTEDAETTLGNTAANMSQFENLNSQMEIHFKNSVALEAALSAIIESVDISHDLMSCLLKPVAIFPSDKQTEENPRTSPALTTQLFVANLPLIVKAIKRLDAAIKSIETYPAKQMTAFRSKKDELITLGNNFSEKLAISFDQYLQSRVKALVQDMAKNHRRSVSSADIISPRKSMHMFGREREISTSTVKDERTRGPSTTSSSVNEEVDWHFRNDSLHRELNQYKELCSSISGRSTTHMRDIYVKHVSQIYGPHIQAVFRSLKEKIPKSKHNNASGLPSKTSGWNINLSFSHATETTTTTTNPSILLQQGLQHVFPLCLTEQAFSCEMFFNLESENTRKVKSDPPELTNMMEVLFEKLLKRLIEFAEAGVHANIMEALSMIVASQQSLASLESKSDFITNTMLNFQLHLKRVFSKYIEEQETWLANMHPDTRLVGVLSPVQKMMNLIARLEDAGSGNHDEAILSPIYERLVVGLFDWLEKAAASKPKYKHLVRLENYHFMHEKFTALCLHGGNSSVIQVYTDRVYEAYTKNLRAYAIWLWECECEKYITLFHSIENLLKTIPVQEVQFHISKQEVRKVVDANNQHLEKAIKHIGDRLKKHLSHTSAMISVVSQSLQNVVMQQQEHFTSIATSCYDMTIEPSKEHAVKVISQVALPAVLTAPIRPDVVTFVHTNMNKNNRQAYAVSRKAGHQHSAESWGTGRAVARIPRISGGGTQRAGQGAFGNMCRSGRMFAPTRIWRKWHRKINVNQRRFAVASALAASAVPSLVLARGHRIEKVSEIPLVLDDSVEATQKTAAAIKILAKIGAEVDVEKVKDSKKVRTGRGKSRNRRYSLKKGPLVVYAHANGIEKAFRNIPGVELAPVERLNLLSLAPGGHVGRFIVWTKSAFEQLDTIYGTYSKKSAVKSDYTLPRHVMSNANLGRLINSDEIQSVVRAGIYKNTRRAHKKNPLKNLGAMVKLNPYTLVARRAELRAEALRKEKKGAIVAAKRNIKTTKNDPKRKAQSKAL</sequence>
<feature type="domain" description="Exocyst complex component Sec3 coiled-coil" evidence="5">
    <location>
        <begin position="259"/>
        <end position="370"/>
    </location>
</feature>
<dbReference type="STRING" id="74557.A0A1W0A455"/>
<dbReference type="GO" id="GO:0003735">
    <property type="term" value="F:structural constituent of ribosome"/>
    <property type="evidence" value="ECO:0007669"/>
    <property type="project" value="InterPro"/>
</dbReference>
<keyword evidence="3" id="KW-0687">Ribonucleoprotein</keyword>
<dbReference type="InterPro" id="IPR045240">
    <property type="entry name" value="Ribosomal_uL4_euk/arch"/>
</dbReference>
<organism evidence="7 8">
    <name type="scientific">Thraustotheca clavata</name>
    <dbReference type="NCBI Taxonomy" id="74557"/>
    <lineage>
        <taxon>Eukaryota</taxon>
        <taxon>Sar</taxon>
        <taxon>Stramenopiles</taxon>
        <taxon>Oomycota</taxon>
        <taxon>Saprolegniomycetes</taxon>
        <taxon>Saprolegniales</taxon>
        <taxon>Achlyaceae</taxon>
        <taxon>Thraustotheca</taxon>
    </lineage>
</organism>
<dbReference type="Proteomes" id="UP000243217">
    <property type="component" value="Unassembled WGS sequence"/>
</dbReference>
<gene>
    <name evidence="7" type="ORF">THRCLA_02800</name>
</gene>
<evidence type="ECO:0008006" key="9">
    <source>
        <dbReference type="Google" id="ProtNLM"/>
    </source>
</evidence>
<dbReference type="PANTHER" id="PTHR19431">
    <property type="entry name" value="60S RIBOSOMAL PROTEIN L4"/>
    <property type="match status" value="1"/>
</dbReference>
<dbReference type="Pfam" id="PF00573">
    <property type="entry name" value="Ribosomal_L4"/>
    <property type="match status" value="1"/>
</dbReference>
<dbReference type="Pfam" id="PF09763">
    <property type="entry name" value="Sec3_CC"/>
    <property type="match status" value="1"/>
</dbReference>
<comment type="caution">
    <text evidence="7">The sequence shown here is derived from an EMBL/GenBank/DDBJ whole genome shotgun (WGS) entry which is preliminary data.</text>
</comment>
<evidence type="ECO:0000313" key="7">
    <source>
        <dbReference type="EMBL" id="OQS05018.1"/>
    </source>
</evidence>
<accession>A0A1W0A455</accession>
<evidence type="ECO:0000256" key="1">
    <source>
        <dbReference type="ARBA" id="ARBA00010528"/>
    </source>
</evidence>
<dbReference type="InterPro" id="IPR025755">
    <property type="entry name" value="Ribos_uL4_C_dom"/>
</dbReference>
<keyword evidence="8" id="KW-1185">Reference proteome</keyword>
<keyword evidence="2" id="KW-0689">Ribosomal protein</keyword>
<dbReference type="GO" id="GO:0005840">
    <property type="term" value="C:ribosome"/>
    <property type="evidence" value="ECO:0007669"/>
    <property type="project" value="UniProtKB-KW"/>
</dbReference>
<dbReference type="Gene3D" id="3.40.1370.10">
    <property type="match status" value="1"/>
</dbReference>
<feature type="region of interest" description="Disordered" evidence="4">
    <location>
        <begin position="495"/>
        <end position="514"/>
    </location>
</feature>
<evidence type="ECO:0000259" key="5">
    <source>
        <dbReference type="Pfam" id="PF09763"/>
    </source>
</evidence>
<dbReference type="GO" id="GO:0000145">
    <property type="term" value="C:exocyst"/>
    <property type="evidence" value="ECO:0007669"/>
    <property type="project" value="InterPro"/>
</dbReference>
<feature type="region of interest" description="Disordered" evidence="4">
    <location>
        <begin position="1297"/>
        <end position="1316"/>
    </location>
</feature>
<name>A0A1W0A455_9STRA</name>
<dbReference type="OrthoDB" id="27109at2759"/>
<evidence type="ECO:0000313" key="8">
    <source>
        <dbReference type="Proteomes" id="UP000243217"/>
    </source>
</evidence>
<dbReference type="SUPFAM" id="SSF52166">
    <property type="entry name" value="Ribosomal protein L4"/>
    <property type="match status" value="1"/>
</dbReference>
<comment type="similarity">
    <text evidence="1">Belongs to the universal ribosomal protein uL4 family.</text>
</comment>
<protein>
    <recommendedName>
        <fullName evidence="9">60S ribosomal protein L4</fullName>
    </recommendedName>
</protein>
<dbReference type="InterPro" id="IPR023574">
    <property type="entry name" value="Ribosomal_uL4_dom_sf"/>
</dbReference>
<dbReference type="InterPro" id="IPR002136">
    <property type="entry name" value="Ribosomal_uL4"/>
</dbReference>
<reference evidence="7 8" key="1">
    <citation type="journal article" date="2014" name="Genome Biol. Evol.">
        <title>The secreted proteins of Achlya hypogyna and Thraustotheca clavata identify the ancestral oomycete secretome and reveal gene acquisitions by horizontal gene transfer.</title>
        <authorList>
            <person name="Misner I."/>
            <person name="Blouin N."/>
            <person name="Leonard G."/>
            <person name="Richards T.A."/>
            <person name="Lane C.E."/>
        </authorList>
    </citation>
    <scope>NUCLEOTIDE SEQUENCE [LARGE SCALE GENOMIC DNA]</scope>
    <source>
        <strain evidence="7 8">ATCC 34112</strain>
    </source>
</reference>
<dbReference type="InterPro" id="IPR019160">
    <property type="entry name" value="Sec3_CC"/>
</dbReference>
<feature type="compositionally biased region" description="Basic and acidic residues" evidence="4">
    <location>
        <begin position="495"/>
        <end position="505"/>
    </location>
</feature>
<dbReference type="FunFam" id="3.40.1370.10:FF:000002">
    <property type="entry name" value="60S ribosomal protein L4"/>
    <property type="match status" value="1"/>
</dbReference>
<dbReference type="GO" id="GO:0006887">
    <property type="term" value="P:exocytosis"/>
    <property type="evidence" value="ECO:0007669"/>
    <property type="project" value="InterPro"/>
</dbReference>
<feature type="domain" description="Large ribosomal subunit protein uL4 C-terminal" evidence="6">
    <location>
        <begin position="1215"/>
        <end position="1289"/>
    </location>
</feature>